<accession>A0ABQ8TQZ1</accession>
<dbReference type="Proteomes" id="UP001148838">
    <property type="component" value="Unassembled WGS sequence"/>
</dbReference>
<dbReference type="Gene3D" id="3.30.420.10">
    <property type="entry name" value="Ribonuclease H-like superfamily/Ribonuclease H"/>
    <property type="match status" value="1"/>
</dbReference>
<gene>
    <name evidence="1" type="ORF">ANN_00508</name>
</gene>
<dbReference type="InterPro" id="IPR052709">
    <property type="entry name" value="Transposase-MT_Hybrid"/>
</dbReference>
<reference evidence="1 2" key="1">
    <citation type="journal article" date="2022" name="Allergy">
        <title>Genome assembly and annotation of Periplaneta americana reveal a comprehensive cockroach allergen profile.</title>
        <authorList>
            <person name="Wang L."/>
            <person name="Xiong Q."/>
            <person name="Saelim N."/>
            <person name="Wang L."/>
            <person name="Nong W."/>
            <person name="Wan A.T."/>
            <person name="Shi M."/>
            <person name="Liu X."/>
            <person name="Cao Q."/>
            <person name="Hui J.H.L."/>
            <person name="Sookrung N."/>
            <person name="Leung T.F."/>
            <person name="Tungtrongchitr A."/>
            <person name="Tsui S.K.W."/>
        </authorList>
    </citation>
    <scope>NUCLEOTIDE SEQUENCE [LARGE SCALE GENOMIC DNA]</scope>
    <source>
        <strain evidence="1">PWHHKU_190912</strain>
    </source>
</reference>
<evidence type="ECO:0000313" key="1">
    <source>
        <dbReference type="EMBL" id="KAJ4449113.1"/>
    </source>
</evidence>
<dbReference type="InterPro" id="IPR036397">
    <property type="entry name" value="RNaseH_sf"/>
</dbReference>
<dbReference type="EMBL" id="JAJSOF020000003">
    <property type="protein sequence ID" value="KAJ4449113.1"/>
    <property type="molecule type" value="Genomic_DNA"/>
</dbReference>
<dbReference type="PANTHER" id="PTHR46060:SF1">
    <property type="entry name" value="MARINER MOS1 TRANSPOSASE-LIKE PROTEIN"/>
    <property type="match status" value="1"/>
</dbReference>
<evidence type="ECO:0000313" key="2">
    <source>
        <dbReference type="Proteomes" id="UP001148838"/>
    </source>
</evidence>
<proteinExistence type="predicted"/>
<dbReference type="PANTHER" id="PTHR46060">
    <property type="entry name" value="MARINER MOS1 TRANSPOSASE-LIKE PROTEIN"/>
    <property type="match status" value="1"/>
</dbReference>
<organism evidence="1 2">
    <name type="scientific">Periplaneta americana</name>
    <name type="common">American cockroach</name>
    <name type="synonym">Blatta americana</name>
    <dbReference type="NCBI Taxonomy" id="6978"/>
    <lineage>
        <taxon>Eukaryota</taxon>
        <taxon>Metazoa</taxon>
        <taxon>Ecdysozoa</taxon>
        <taxon>Arthropoda</taxon>
        <taxon>Hexapoda</taxon>
        <taxon>Insecta</taxon>
        <taxon>Pterygota</taxon>
        <taxon>Neoptera</taxon>
        <taxon>Polyneoptera</taxon>
        <taxon>Dictyoptera</taxon>
        <taxon>Blattodea</taxon>
        <taxon>Blattoidea</taxon>
        <taxon>Blattidae</taxon>
        <taxon>Blattinae</taxon>
        <taxon>Periplaneta</taxon>
    </lineage>
</organism>
<comment type="caution">
    <text evidence="1">The sequence shown here is derived from an EMBL/GenBank/DDBJ whole genome shotgun (WGS) entry which is preliminary data.</text>
</comment>
<name>A0ABQ8TQZ1_PERAM</name>
<protein>
    <submittedName>
        <fullName evidence="1">Uncharacterized protein</fullName>
    </submittedName>
</protein>
<sequence length="340" mass="38315">MDTRCRPVRTVVQQGEIENIHASSYESTIVHCVFRGTAPRFTQPPIKLSTGSFPGVKGGRSVVPTTPPHSSAEVMESMGLYLHAPQVPSWHVTGIPLPLPLDVQFKVCNRNLSVPNLLSNGYKAAQKAILDILCSWSLNSGHFSDWTFFLGHFCIWTSFTLDGLEWTFNFSIQRQIVRGQAIIAELGVWKICARWVPRMLLPHVKQKRLDICEQLLLRYEREGDEFLKNIVTGDKSWEGFFASRLESKRDFYMKIGTCPVKSGHLATLPVPIKFKALPSAGKLMFTVFRDIQGLMKAASLVVKETNGKYRHRYFTLAVTNTSAQSSQNYRSAEITRSCDS</sequence>
<keyword evidence="2" id="KW-1185">Reference proteome</keyword>